<reference evidence="9 10" key="1">
    <citation type="submission" date="2021-03" db="EMBL/GenBank/DDBJ databases">
        <title>Antimicrobial resistance genes in bacteria isolated from Japanese honey, and their potential for conferring macrolide and lincosamide resistance in the American foulbrood pathogen Paenibacillus larvae.</title>
        <authorList>
            <person name="Okamoto M."/>
            <person name="Kumagai M."/>
            <person name="Kanamori H."/>
            <person name="Takamatsu D."/>
        </authorList>
    </citation>
    <scope>NUCLEOTIDE SEQUENCE [LARGE SCALE GENOMIC DNA]</scope>
    <source>
        <strain evidence="9 10">J21TS3</strain>
    </source>
</reference>
<dbReference type="Proteomes" id="UP000680638">
    <property type="component" value="Unassembled WGS sequence"/>
</dbReference>
<dbReference type="CDD" id="cd07377">
    <property type="entry name" value="WHTH_GntR"/>
    <property type="match status" value="1"/>
</dbReference>
<dbReference type="InterPro" id="IPR004839">
    <property type="entry name" value="Aminotransferase_I/II_large"/>
</dbReference>
<dbReference type="Pfam" id="PF00155">
    <property type="entry name" value="Aminotran_1_2"/>
    <property type="match status" value="1"/>
</dbReference>
<sequence>MWGMNLNRNLDISLKRQIYQNLRDQMLAGTLKAGDPLPSTRELAKALSVSRNTVNEAYEMLIVEGYAESRQGAPTRVAEGLILNRERNDAAGTRREPEAAPLILADFKTGQPDLRLFPRYVWQRAFQKALSGMPADLLGYTGPQGLLELRQEIASWLMRSKGIAVDAGDIFITAGATQALHLVSDLLYAEHQFMLVEDPCNIEMIQTFIRKGYTVVPVPVDAQGIRTETLCKGQPGPVYVTPSHQFPLGGILPASRRTALIRFARSCGSYIVEDDYDSEFRYYGEPASPLYAMAPERVIYIGTFSKVLFPALRIGYVIVPRELQKRWRRLRTYTDVQNPPFEQAALAEFLRTRTFDRHITKMRKIYKQRRQILLDSLGDCFGDGWRPWGDAAGLHLAVEFDGMVFNDAFRDDARRNGIRIAPVEHHCLRKGEHHNKLLLGYGHLEPEDIRSGIYRLREFMKQAKDS</sequence>
<comment type="similarity">
    <text evidence="2">In the C-terminal section; belongs to the class-I pyridoxal-phosphate-dependent aminotransferase family.</text>
</comment>
<evidence type="ECO:0000256" key="5">
    <source>
        <dbReference type="ARBA" id="ARBA00023015"/>
    </source>
</evidence>
<dbReference type="InterPro" id="IPR036390">
    <property type="entry name" value="WH_DNA-bd_sf"/>
</dbReference>
<dbReference type="SMART" id="SM00345">
    <property type="entry name" value="HTH_GNTR"/>
    <property type="match status" value="1"/>
</dbReference>
<evidence type="ECO:0000256" key="2">
    <source>
        <dbReference type="ARBA" id="ARBA00005384"/>
    </source>
</evidence>
<keyword evidence="3" id="KW-0032">Aminotransferase</keyword>
<evidence type="ECO:0000313" key="10">
    <source>
        <dbReference type="Proteomes" id="UP000680638"/>
    </source>
</evidence>
<comment type="caution">
    <text evidence="9">The sequence shown here is derived from an EMBL/GenBank/DDBJ whole genome shotgun (WGS) entry which is preliminary data.</text>
</comment>
<keyword evidence="10" id="KW-1185">Reference proteome</keyword>
<feature type="domain" description="HTH gntR-type" evidence="8">
    <location>
        <begin position="12"/>
        <end position="80"/>
    </location>
</feature>
<dbReference type="PRINTS" id="PR00035">
    <property type="entry name" value="HTHGNTR"/>
</dbReference>
<keyword evidence="3" id="KW-0808">Transferase</keyword>
<dbReference type="PANTHER" id="PTHR46577">
    <property type="entry name" value="HTH-TYPE TRANSCRIPTIONAL REGULATORY PROTEIN GABR"/>
    <property type="match status" value="1"/>
</dbReference>
<dbReference type="EMBL" id="BORW01000021">
    <property type="protein sequence ID" value="GIO68736.1"/>
    <property type="molecule type" value="Genomic_DNA"/>
</dbReference>
<dbReference type="InterPro" id="IPR015424">
    <property type="entry name" value="PyrdxlP-dep_Trfase"/>
</dbReference>
<dbReference type="SUPFAM" id="SSF46785">
    <property type="entry name" value="Winged helix' DNA-binding domain"/>
    <property type="match status" value="1"/>
</dbReference>
<evidence type="ECO:0000256" key="7">
    <source>
        <dbReference type="ARBA" id="ARBA00023163"/>
    </source>
</evidence>
<keyword evidence="6" id="KW-0238">DNA-binding</keyword>
<accession>A0ABQ4LZM4</accession>
<dbReference type="Pfam" id="PF00392">
    <property type="entry name" value="GntR"/>
    <property type="match status" value="1"/>
</dbReference>
<comment type="cofactor">
    <cofactor evidence="1">
        <name>pyridoxal 5'-phosphate</name>
        <dbReference type="ChEBI" id="CHEBI:597326"/>
    </cofactor>
</comment>
<dbReference type="CDD" id="cd00609">
    <property type="entry name" value="AAT_like"/>
    <property type="match status" value="1"/>
</dbReference>
<proteinExistence type="inferred from homology"/>
<evidence type="ECO:0000256" key="3">
    <source>
        <dbReference type="ARBA" id="ARBA00022576"/>
    </source>
</evidence>
<evidence type="ECO:0000256" key="6">
    <source>
        <dbReference type="ARBA" id="ARBA00023125"/>
    </source>
</evidence>
<dbReference type="InterPro" id="IPR015421">
    <property type="entry name" value="PyrdxlP-dep_Trfase_major"/>
</dbReference>
<dbReference type="PANTHER" id="PTHR46577:SF1">
    <property type="entry name" value="HTH-TYPE TRANSCRIPTIONAL REGULATORY PROTEIN GABR"/>
    <property type="match status" value="1"/>
</dbReference>
<dbReference type="Gene3D" id="1.10.10.10">
    <property type="entry name" value="Winged helix-like DNA-binding domain superfamily/Winged helix DNA-binding domain"/>
    <property type="match status" value="1"/>
</dbReference>
<name>A0ABQ4LZM4_9BACL</name>
<dbReference type="Gene3D" id="3.40.640.10">
    <property type="entry name" value="Type I PLP-dependent aspartate aminotransferase-like (Major domain)"/>
    <property type="match status" value="1"/>
</dbReference>
<dbReference type="InterPro" id="IPR051446">
    <property type="entry name" value="HTH_trans_reg/aminotransferase"/>
</dbReference>
<dbReference type="InterPro" id="IPR000524">
    <property type="entry name" value="Tscrpt_reg_HTH_GntR"/>
</dbReference>
<dbReference type="PROSITE" id="PS50949">
    <property type="entry name" value="HTH_GNTR"/>
    <property type="match status" value="1"/>
</dbReference>
<gene>
    <name evidence="9" type="ORF">J21TS3_35570</name>
</gene>
<evidence type="ECO:0000256" key="1">
    <source>
        <dbReference type="ARBA" id="ARBA00001933"/>
    </source>
</evidence>
<keyword evidence="5" id="KW-0805">Transcription regulation</keyword>
<dbReference type="SUPFAM" id="SSF53383">
    <property type="entry name" value="PLP-dependent transferases"/>
    <property type="match status" value="1"/>
</dbReference>
<keyword evidence="4" id="KW-0663">Pyridoxal phosphate</keyword>
<keyword evidence="7" id="KW-0804">Transcription</keyword>
<dbReference type="InterPro" id="IPR036388">
    <property type="entry name" value="WH-like_DNA-bd_sf"/>
</dbReference>
<organism evidence="9 10">
    <name type="scientific">Paenibacillus cookii</name>
    <dbReference type="NCBI Taxonomy" id="157839"/>
    <lineage>
        <taxon>Bacteria</taxon>
        <taxon>Bacillati</taxon>
        <taxon>Bacillota</taxon>
        <taxon>Bacilli</taxon>
        <taxon>Bacillales</taxon>
        <taxon>Paenibacillaceae</taxon>
        <taxon>Paenibacillus</taxon>
    </lineage>
</organism>
<protein>
    <submittedName>
        <fullName evidence="9">GntR family transcriptional regulator</fullName>
    </submittedName>
</protein>
<evidence type="ECO:0000259" key="8">
    <source>
        <dbReference type="PROSITE" id="PS50949"/>
    </source>
</evidence>
<evidence type="ECO:0000313" key="9">
    <source>
        <dbReference type="EMBL" id="GIO68736.1"/>
    </source>
</evidence>
<evidence type="ECO:0000256" key="4">
    <source>
        <dbReference type="ARBA" id="ARBA00022898"/>
    </source>
</evidence>